<dbReference type="PANTHER" id="PTHR23276">
    <property type="entry name" value="PROTEIN PRRC1"/>
    <property type="match status" value="1"/>
</dbReference>
<dbReference type="GO" id="GO:0034237">
    <property type="term" value="F:protein kinase A regulatory subunit binding"/>
    <property type="evidence" value="ECO:0007669"/>
    <property type="project" value="TreeGrafter"/>
</dbReference>
<gene>
    <name evidence="5" type="ORF">LOTGIDRAFT_171554</name>
</gene>
<dbReference type="GO" id="GO:0005794">
    <property type="term" value="C:Golgi apparatus"/>
    <property type="evidence" value="ECO:0007669"/>
    <property type="project" value="UniProtKB-SubCell"/>
</dbReference>
<dbReference type="EMBL" id="KB200049">
    <property type="protein sequence ID" value="ESP03319.1"/>
    <property type="molecule type" value="Genomic_DNA"/>
</dbReference>
<dbReference type="InterPro" id="IPR026533">
    <property type="entry name" value="NTPase/PRRC1"/>
</dbReference>
<organism evidence="5 6">
    <name type="scientific">Lottia gigantea</name>
    <name type="common">Giant owl limpet</name>
    <dbReference type="NCBI Taxonomy" id="225164"/>
    <lineage>
        <taxon>Eukaryota</taxon>
        <taxon>Metazoa</taxon>
        <taxon>Spiralia</taxon>
        <taxon>Lophotrochozoa</taxon>
        <taxon>Mollusca</taxon>
        <taxon>Gastropoda</taxon>
        <taxon>Patellogastropoda</taxon>
        <taxon>Lottioidea</taxon>
        <taxon>Lottiidae</taxon>
        <taxon>Lottia</taxon>
    </lineage>
</organism>
<evidence type="ECO:0000256" key="3">
    <source>
        <dbReference type="ARBA" id="ARBA00023034"/>
    </source>
</evidence>
<protein>
    <recommendedName>
        <fullName evidence="4">Non-canonical purine NTP phosphatase/PRRC1 domain-containing protein</fullName>
    </recommendedName>
</protein>
<dbReference type="Gene3D" id="3.90.950.10">
    <property type="match status" value="1"/>
</dbReference>
<dbReference type="HOGENOM" id="CLU_1379281_0_0_1"/>
<comment type="subcellular location">
    <subcellularLocation>
        <location evidence="1">Golgi apparatus</location>
    </subcellularLocation>
</comment>
<evidence type="ECO:0000313" key="6">
    <source>
        <dbReference type="Proteomes" id="UP000030746"/>
    </source>
</evidence>
<name>V4AGZ3_LOTGI</name>
<evidence type="ECO:0000313" key="5">
    <source>
        <dbReference type="EMBL" id="ESP03319.1"/>
    </source>
</evidence>
<dbReference type="PANTHER" id="PTHR23276:SF2">
    <property type="entry name" value="PROTEIN PRRC1"/>
    <property type="match status" value="1"/>
</dbReference>
<dbReference type="AlphaFoldDB" id="V4AGZ3"/>
<dbReference type="CTD" id="20241812"/>
<dbReference type="KEGG" id="lgi:LOTGIDRAFT_171554"/>
<reference evidence="5 6" key="1">
    <citation type="journal article" date="2013" name="Nature">
        <title>Insights into bilaterian evolution from three spiralian genomes.</title>
        <authorList>
            <person name="Simakov O."/>
            <person name="Marletaz F."/>
            <person name="Cho S.J."/>
            <person name="Edsinger-Gonzales E."/>
            <person name="Havlak P."/>
            <person name="Hellsten U."/>
            <person name="Kuo D.H."/>
            <person name="Larsson T."/>
            <person name="Lv J."/>
            <person name="Arendt D."/>
            <person name="Savage R."/>
            <person name="Osoegawa K."/>
            <person name="de Jong P."/>
            <person name="Grimwood J."/>
            <person name="Chapman J.A."/>
            <person name="Shapiro H."/>
            <person name="Aerts A."/>
            <person name="Otillar R.P."/>
            <person name="Terry A.Y."/>
            <person name="Boore J.L."/>
            <person name="Grigoriev I.V."/>
            <person name="Lindberg D.R."/>
            <person name="Seaver E.C."/>
            <person name="Weisblat D.A."/>
            <person name="Putnam N.H."/>
            <person name="Rokhsar D.S."/>
        </authorList>
    </citation>
    <scope>NUCLEOTIDE SEQUENCE [LARGE SCALE GENOMIC DNA]</scope>
</reference>
<dbReference type="RefSeq" id="XP_009045992.1">
    <property type="nucleotide sequence ID" value="XM_009047744.1"/>
</dbReference>
<keyword evidence="3" id="KW-0333">Golgi apparatus</keyword>
<dbReference type="Pfam" id="PF01931">
    <property type="entry name" value="NTPase_I-T"/>
    <property type="match status" value="1"/>
</dbReference>
<keyword evidence="6" id="KW-1185">Reference proteome</keyword>
<dbReference type="SUPFAM" id="SSF52972">
    <property type="entry name" value="ITPase-like"/>
    <property type="match status" value="1"/>
</dbReference>
<evidence type="ECO:0000256" key="2">
    <source>
        <dbReference type="ARBA" id="ARBA00010298"/>
    </source>
</evidence>
<comment type="similarity">
    <text evidence="2">Belongs to the PRRC1 family.</text>
</comment>
<dbReference type="OrthoDB" id="4968544at2759"/>
<evidence type="ECO:0000256" key="1">
    <source>
        <dbReference type="ARBA" id="ARBA00004555"/>
    </source>
</evidence>
<dbReference type="FunFam" id="3.90.950.10:FF:000017">
    <property type="entry name" value="Protein PRRC1-B"/>
    <property type="match status" value="1"/>
</dbReference>
<dbReference type="InterPro" id="IPR026534">
    <property type="entry name" value="PRRC1"/>
</dbReference>
<proteinExistence type="inferred from homology"/>
<dbReference type="GeneID" id="20241812"/>
<accession>V4AGZ3</accession>
<sequence>MATEILSSVESVITTLDPGMKEVIRSGGDIDIIVTSNKENKVGAVREAFQSVFGRATIRGEESDSSTAAQPVGYTAGLKGSEERILNLRRNNIISDEQVVVSIEGFIVELLPDKWFEMSCIVLQDPVKKIQLQTFSQPTPVPTEYVLTAQDQTPADYPLRWAGLSVSIGSVIEGANPHIGHVDWQKALTGVGRRESLTLALTALAYLYLQKLPSSMIS</sequence>
<evidence type="ECO:0000259" key="4">
    <source>
        <dbReference type="Pfam" id="PF01931"/>
    </source>
</evidence>
<feature type="domain" description="Non-canonical purine NTP phosphatase/PRRC1" evidence="4">
    <location>
        <begin position="36"/>
        <end position="146"/>
    </location>
</feature>
<dbReference type="Proteomes" id="UP000030746">
    <property type="component" value="Unassembled WGS sequence"/>
</dbReference>
<dbReference type="OMA" id="TENWFEM"/>
<dbReference type="InterPro" id="IPR029001">
    <property type="entry name" value="ITPase-like_fam"/>
</dbReference>